<feature type="compositionally biased region" description="Basic and acidic residues" evidence="2">
    <location>
        <begin position="1"/>
        <end position="12"/>
    </location>
</feature>
<organism evidence="3 4">
    <name type="scientific">Esox lucius</name>
    <name type="common">Northern pike</name>
    <dbReference type="NCBI Taxonomy" id="8010"/>
    <lineage>
        <taxon>Eukaryota</taxon>
        <taxon>Metazoa</taxon>
        <taxon>Chordata</taxon>
        <taxon>Craniata</taxon>
        <taxon>Vertebrata</taxon>
        <taxon>Euteleostomi</taxon>
        <taxon>Actinopterygii</taxon>
        <taxon>Neopterygii</taxon>
        <taxon>Teleostei</taxon>
        <taxon>Protacanthopterygii</taxon>
        <taxon>Esociformes</taxon>
        <taxon>Esocidae</taxon>
        <taxon>Esox</taxon>
    </lineage>
</organism>
<dbReference type="GeneTree" id="ENSGT01030000234613"/>
<reference evidence="3" key="3">
    <citation type="submission" date="2025-08" db="UniProtKB">
        <authorList>
            <consortium name="Ensembl"/>
        </authorList>
    </citation>
    <scope>IDENTIFICATION</scope>
</reference>
<dbReference type="PANTHER" id="PTHR21292">
    <property type="entry name" value="EXOCYST COMPLEX COMPONENT SEC6-RELATED"/>
    <property type="match status" value="1"/>
</dbReference>
<dbReference type="GO" id="GO:0051601">
    <property type="term" value="P:exocyst localization"/>
    <property type="evidence" value="ECO:0007669"/>
    <property type="project" value="TreeGrafter"/>
</dbReference>
<dbReference type="Ensembl" id="ENSELUT00000038280.3">
    <property type="protein sequence ID" value="ENSELUP00000012857.1"/>
    <property type="gene ID" value="ENSELUG00000013091.3"/>
</dbReference>
<name>A0A3P8Y8C4_ESOLU</name>
<dbReference type="GO" id="GO:0006887">
    <property type="term" value="P:exocytosis"/>
    <property type="evidence" value="ECO:0007669"/>
    <property type="project" value="InterPro"/>
</dbReference>
<evidence type="ECO:0000313" key="3">
    <source>
        <dbReference type="Ensembl" id="ENSELUP00000012857.1"/>
    </source>
</evidence>
<feature type="region of interest" description="Disordered" evidence="2">
    <location>
        <begin position="1"/>
        <end position="77"/>
    </location>
</feature>
<dbReference type="Proteomes" id="UP000265140">
    <property type="component" value="Chromosome 15"/>
</dbReference>
<protein>
    <recommendedName>
        <fullName evidence="5">Tumor necrosis factor, alpha-induced protein 2b</fullName>
    </recommendedName>
</protein>
<dbReference type="STRING" id="8010.ENSELUP00000012857"/>
<accession>A0A3P8Y8C4</accession>
<dbReference type="InterPro" id="IPR042532">
    <property type="entry name" value="EXOC3/Sec6_C"/>
</dbReference>
<dbReference type="FunCoup" id="A0A3P8Y8C4">
    <property type="interactions" value="295"/>
</dbReference>
<dbReference type="InParanoid" id="A0A3P8Y8C4"/>
<reference evidence="3" key="2">
    <citation type="submission" date="2020-02" db="EMBL/GenBank/DDBJ databases">
        <title>Esox lucius (northern pike) genome, fEsoLuc1, primary haplotype.</title>
        <authorList>
            <person name="Myers G."/>
            <person name="Karagic N."/>
            <person name="Meyer A."/>
            <person name="Pippel M."/>
            <person name="Reichard M."/>
            <person name="Winkler S."/>
            <person name="Tracey A."/>
            <person name="Sims Y."/>
            <person name="Howe K."/>
            <person name="Rhie A."/>
            <person name="Formenti G."/>
            <person name="Durbin R."/>
            <person name="Fedrigo O."/>
            <person name="Jarvis E.D."/>
        </authorList>
    </citation>
    <scope>NUCLEOTIDE SEQUENCE [LARGE SCALE GENOMIC DNA]</scope>
</reference>
<dbReference type="Bgee" id="ENSELUG00000013091">
    <property type="expression patterns" value="Expressed in head kidney and 14 other cell types or tissues"/>
</dbReference>
<evidence type="ECO:0008006" key="5">
    <source>
        <dbReference type="Google" id="ProtNLM"/>
    </source>
</evidence>
<feature type="compositionally biased region" description="Basic and acidic residues" evidence="2">
    <location>
        <begin position="29"/>
        <end position="38"/>
    </location>
</feature>
<evidence type="ECO:0000256" key="2">
    <source>
        <dbReference type="SAM" id="MobiDB-lite"/>
    </source>
</evidence>
<dbReference type="GO" id="GO:0000145">
    <property type="term" value="C:exocyst"/>
    <property type="evidence" value="ECO:0007669"/>
    <property type="project" value="InterPro"/>
</dbReference>
<dbReference type="OMA" id="CTFILRW"/>
<dbReference type="AlphaFoldDB" id="A0A3P8Y8C4"/>
<dbReference type="RefSeq" id="XP_010877063.1">
    <property type="nucleotide sequence ID" value="XM_010878761.5"/>
</dbReference>
<evidence type="ECO:0000313" key="4">
    <source>
        <dbReference type="Proteomes" id="UP000265140"/>
    </source>
</evidence>
<comment type="similarity">
    <text evidence="1">Belongs to the SEC6 family.</text>
</comment>
<proteinExistence type="inferred from homology"/>
<dbReference type="OrthoDB" id="190098at2759"/>
<dbReference type="CTD" id="569366"/>
<sequence length="664" mass="75648">MKLLRKLMDEAAGRAPWTTPETGSTKPESPVKHSEKKTSAGGRFKAFTLPPILKRRSKGNTDTSASDDPDTSIVISPPPQEVLTFEQNLQRNCLDVAGQQLIDKEEYLYGQVSEEVSQFNTEWEMEKEQLASDHQDLLSHIDLTVKSSLSLDKDGLQALKSAVKAILQEEEQDRRWLNQDGKRPAWRPSECRHHHNTVLKSLVEERMVNAELSPEESNELRSSLQRDVCGKGRCLQKDLLRVVKEVKGCYPKDMDICNLYGKMYHQAFSTEIRKILEYGLGMADCSYLLYWVNVAYPEILQNPDLKKEINCETLGKLLSLELTTPLEEQYLSHQETGVQTLLNKMLKDVEQAWREGSESELRDNCYFSPLAIDVIQCINAAVISIETVLEDTSKVQIIVCLLKDFLNSYKQFQEKVIKGVNQKNSRTVIMANLACVEQFRDYIVKKADIFPLDVKECCLSIIADLKNCGYTFLTSPIHKDLKSQYKALGTPVWLEKKHVFETLLKGISEHIQDLKGLTDTCHQELLSQLHLEVTVEYVRRLLQRKIKLRDKEMQEQAARSVCEDGQRLHELFTEAGSRQEWLSEVLAKIAEVLRLQDISSIQLEIATLSQTYPDLSEIQVSALLNLKSNLSASAVKRVKKTFVVNQDTTSSRDTPSFFSMVQVK</sequence>
<dbReference type="Gene3D" id="1.10.357.70">
    <property type="entry name" value="Exocyst complex component Sec6, C-terminal domain"/>
    <property type="match status" value="1"/>
</dbReference>
<dbReference type="Pfam" id="PF06046">
    <property type="entry name" value="Sec6"/>
    <property type="match status" value="1"/>
</dbReference>
<reference evidence="4" key="1">
    <citation type="journal article" date="2014" name="PLoS ONE">
        <title>The genome and linkage map of the northern pike (Esox lucius): conserved synteny revealed between the salmonid sister group and the Neoteleostei.</title>
        <authorList>
            <person name="Rondeau E.B."/>
            <person name="Minkley D.R."/>
            <person name="Leong J.S."/>
            <person name="Messmer A.M."/>
            <person name="Jantzen J.R."/>
            <person name="von Schalburg K.R."/>
            <person name="Lemon C."/>
            <person name="Bird N.H."/>
            <person name="Koop B.F."/>
        </authorList>
    </citation>
    <scope>NUCLEOTIDE SEQUENCE</scope>
</reference>
<dbReference type="KEGG" id="els:105015535"/>
<dbReference type="GeneID" id="105015535"/>
<dbReference type="PANTHER" id="PTHR21292:SF4">
    <property type="entry name" value="TUMOR NECROSIS FACTOR ALPHA-INDUCED PROTEIN 2"/>
    <property type="match status" value="1"/>
</dbReference>
<keyword evidence="4" id="KW-1185">Reference proteome</keyword>
<dbReference type="GO" id="GO:0000149">
    <property type="term" value="F:SNARE binding"/>
    <property type="evidence" value="ECO:0007669"/>
    <property type="project" value="TreeGrafter"/>
</dbReference>
<reference evidence="3" key="4">
    <citation type="submission" date="2025-09" db="UniProtKB">
        <authorList>
            <consortium name="Ensembl"/>
        </authorList>
    </citation>
    <scope>IDENTIFICATION</scope>
</reference>
<dbReference type="InterPro" id="IPR010326">
    <property type="entry name" value="EXOC3/Sec6"/>
</dbReference>
<evidence type="ECO:0000256" key="1">
    <source>
        <dbReference type="ARBA" id="ARBA00009447"/>
    </source>
</evidence>